<evidence type="ECO:0000256" key="4">
    <source>
        <dbReference type="ARBA" id="ARBA00022801"/>
    </source>
</evidence>
<organism evidence="9 10">
    <name type="scientific">Flavobacterium restrictum</name>
    <dbReference type="NCBI Taxonomy" id="2594428"/>
    <lineage>
        <taxon>Bacteria</taxon>
        <taxon>Pseudomonadati</taxon>
        <taxon>Bacteroidota</taxon>
        <taxon>Flavobacteriia</taxon>
        <taxon>Flavobacteriales</taxon>
        <taxon>Flavobacteriaceae</taxon>
        <taxon>Flavobacterium</taxon>
    </lineage>
</organism>
<dbReference type="AlphaFoldDB" id="A0A553E3B2"/>
<dbReference type="Pfam" id="PF01432">
    <property type="entry name" value="Peptidase_M3"/>
    <property type="match status" value="1"/>
</dbReference>
<keyword evidence="10" id="KW-1185">Reference proteome</keyword>
<comment type="caution">
    <text evidence="9">The sequence shown here is derived from an EMBL/GenBank/DDBJ whole genome shotgun (WGS) entry which is preliminary data.</text>
</comment>
<feature type="domain" description="Peptidase M3A/M3B catalytic" evidence="8">
    <location>
        <begin position="14"/>
        <end position="196"/>
    </location>
</feature>
<evidence type="ECO:0000256" key="2">
    <source>
        <dbReference type="ARBA" id="ARBA00022670"/>
    </source>
</evidence>
<dbReference type="InterPro" id="IPR045090">
    <property type="entry name" value="Pept_M3A_M3B"/>
</dbReference>
<keyword evidence="6 7" id="KW-0482">Metalloprotease</keyword>
<dbReference type="InterPro" id="IPR024077">
    <property type="entry name" value="Neurolysin/TOP_dom2"/>
</dbReference>
<dbReference type="GO" id="GO:0004222">
    <property type="term" value="F:metalloendopeptidase activity"/>
    <property type="evidence" value="ECO:0007669"/>
    <property type="project" value="InterPro"/>
</dbReference>
<sequence>MLCHPAIASQNSFAVKGDFTEAPSQFLENWCWEYDALKLFAKNYKTGETLPVALFDKMKKTQLVNIGSSYVRQMSLGLIDFTYEDHYPETQKKGVLAVSKELSELSQIPFDDNNHFICSFGHLNSYGANYYGYLWSKVYAQDMFSIFKKTGVMDKATGIKYRKEILEKGATLPEIDMVKNFLGRQPNSDAFLSSLGIKNE</sequence>
<keyword evidence="3 7" id="KW-0479">Metal-binding</keyword>
<dbReference type="GO" id="GO:0046872">
    <property type="term" value="F:metal ion binding"/>
    <property type="evidence" value="ECO:0007669"/>
    <property type="project" value="UniProtKB-UniRule"/>
</dbReference>
<dbReference type="Gene3D" id="1.10.1370.10">
    <property type="entry name" value="Neurolysin, domain 3"/>
    <property type="match status" value="1"/>
</dbReference>
<dbReference type="Proteomes" id="UP000316371">
    <property type="component" value="Unassembled WGS sequence"/>
</dbReference>
<keyword evidence="5 7" id="KW-0862">Zinc</keyword>
<dbReference type="OrthoDB" id="9773538at2"/>
<name>A0A553E3B2_9FLAO</name>
<evidence type="ECO:0000259" key="8">
    <source>
        <dbReference type="Pfam" id="PF01432"/>
    </source>
</evidence>
<dbReference type="PANTHER" id="PTHR11804:SF84">
    <property type="entry name" value="SACCHAROLYSIN"/>
    <property type="match status" value="1"/>
</dbReference>
<evidence type="ECO:0000256" key="7">
    <source>
        <dbReference type="RuleBase" id="RU003435"/>
    </source>
</evidence>
<dbReference type="EMBL" id="VJZT01000008">
    <property type="protein sequence ID" value="TRX39507.1"/>
    <property type="molecule type" value="Genomic_DNA"/>
</dbReference>
<dbReference type="GO" id="GO:0006518">
    <property type="term" value="P:peptide metabolic process"/>
    <property type="evidence" value="ECO:0007669"/>
    <property type="project" value="TreeGrafter"/>
</dbReference>
<dbReference type="InterPro" id="IPR001567">
    <property type="entry name" value="Pept_M3A_M3B_dom"/>
</dbReference>
<accession>A0A553E3B2</accession>
<proteinExistence type="inferred from homology"/>
<reference evidence="9 10" key="1">
    <citation type="submission" date="2019-07" db="EMBL/GenBank/DDBJ databases">
        <title>Novel species of Flavobacterium.</title>
        <authorList>
            <person name="Liu Q."/>
            <person name="Xin Y.-H."/>
        </authorList>
    </citation>
    <scope>NUCLEOTIDE SEQUENCE [LARGE SCALE GENOMIC DNA]</scope>
    <source>
        <strain evidence="9 10">LB1R34</strain>
    </source>
</reference>
<keyword evidence="4 7" id="KW-0378">Hydrolase</keyword>
<comment type="cofactor">
    <cofactor evidence="7">
        <name>Zn(2+)</name>
        <dbReference type="ChEBI" id="CHEBI:29105"/>
    </cofactor>
    <text evidence="7">Binds 1 zinc ion.</text>
</comment>
<evidence type="ECO:0000256" key="1">
    <source>
        <dbReference type="ARBA" id="ARBA00006040"/>
    </source>
</evidence>
<evidence type="ECO:0000313" key="9">
    <source>
        <dbReference type="EMBL" id="TRX39507.1"/>
    </source>
</evidence>
<protein>
    <submittedName>
        <fullName evidence="9">Zn-dependent oligopeptidase</fullName>
    </submittedName>
</protein>
<evidence type="ECO:0000313" key="10">
    <source>
        <dbReference type="Proteomes" id="UP000316371"/>
    </source>
</evidence>
<dbReference type="GO" id="GO:0006508">
    <property type="term" value="P:proteolysis"/>
    <property type="evidence" value="ECO:0007669"/>
    <property type="project" value="UniProtKB-KW"/>
</dbReference>
<keyword evidence="2 7" id="KW-0645">Protease</keyword>
<dbReference type="SUPFAM" id="SSF55486">
    <property type="entry name" value="Metalloproteases ('zincins'), catalytic domain"/>
    <property type="match status" value="1"/>
</dbReference>
<dbReference type="PANTHER" id="PTHR11804">
    <property type="entry name" value="PROTEASE M3 THIMET OLIGOPEPTIDASE-RELATED"/>
    <property type="match status" value="1"/>
</dbReference>
<evidence type="ECO:0000256" key="3">
    <source>
        <dbReference type="ARBA" id="ARBA00022723"/>
    </source>
</evidence>
<evidence type="ECO:0000256" key="6">
    <source>
        <dbReference type="ARBA" id="ARBA00023049"/>
    </source>
</evidence>
<comment type="similarity">
    <text evidence="1 7">Belongs to the peptidase M3 family.</text>
</comment>
<evidence type="ECO:0000256" key="5">
    <source>
        <dbReference type="ARBA" id="ARBA00022833"/>
    </source>
</evidence>
<gene>
    <name evidence="9" type="ORF">FNW21_09460</name>
</gene>